<evidence type="ECO:0000313" key="2">
    <source>
        <dbReference type="EMBL" id="HIR93644.1"/>
    </source>
</evidence>
<sequence length="405" mass="48249">MAKGLKDYFPLIREREEVLAEIEKKENLRHLFRGWTKGQQEEFLSWCTGAKGVKILYDSFFKEIMNPEYAPARLEELLSLLLGKGVRILHVLPNDNTRLADEQSLLIMDMVVELADGSIANVEVQKIGYHFPGQRSACYSADLLLRQYKRVRDERKQEFSYREIKPVYTVVLFEKSPTEFRKFPDCYRHLFRQQSDTGLELNLLQEFCFIPLDIFKKAYHNEGIKNRLDAWLVFLSMDEPEAIVDLLEMYPDFEALYREVYAMCQNLEEVMRMFSEELREMDRNTVQYMIDEMQEELDRKLDQLTQKDEQLQEKRKKLGEMDEQLREKDVQLQEKGNQLREKDVQLQEKDVQLQEKGNQLREKDVQLQERDAQLARQQAILDARQLENEALQRRILELEKELSSR</sequence>
<proteinExistence type="predicted"/>
<evidence type="ECO:0000256" key="1">
    <source>
        <dbReference type="SAM" id="Coils"/>
    </source>
</evidence>
<gene>
    <name evidence="2" type="ORF">IAB98_09530</name>
</gene>
<feature type="coiled-coil region" evidence="1">
    <location>
        <begin position="369"/>
        <end position="401"/>
    </location>
</feature>
<accession>A0A9D1EL81</accession>
<feature type="coiled-coil region" evidence="1">
    <location>
        <begin position="264"/>
        <end position="331"/>
    </location>
</feature>
<dbReference type="Proteomes" id="UP000886841">
    <property type="component" value="Unassembled WGS sequence"/>
</dbReference>
<dbReference type="EMBL" id="DVHU01000084">
    <property type="protein sequence ID" value="HIR93644.1"/>
    <property type="molecule type" value="Genomic_DNA"/>
</dbReference>
<protein>
    <submittedName>
        <fullName evidence="2">PD-(D/E)XK nuclease family transposase</fullName>
    </submittedName>
</protein>
<name>A0A9D1EL81_9FIRM</name>
<dbReference type="AlphaFoldDB" id="A0A9D1EL81"/>
<evidence type="ECO:0000313" key="3">
    <source>
        <dbReference type="Proteomes" id="UP000886841"/>
    </source>
</evidence>
<reference evidence="2" key="2">
    <citation type="journal article" date="2021" name="PeerJ">
        <title>Extensive microbial diversity within the chicken gut microbiome revealed by metagenomics and culture.</title>
        <authorList>
            <person name="Gilroy R."/>
            <person name="Ravi A."/>
            <person name="Getino M."/>
            <person name="Pursley I."/>
            <person name="Horton D.L."/>
            <person name="Alikhan N.F."/>
            <person name="Baker D."/>
            <person name="Gharbi K."/>
            <person name="Hall N."/>
            <person name="Watson M."/>
            <person name="Adriaenssens E.M."/>
            <person name="Foster-Nyarko E."/>
            <person name="Jarju S."/>
            <person name="Secka A."/>
            <person name="Antonio M."/>
            <person name="Oren A."/>
            <person name="Chaudhuri R.R."/>
            <person name="La Ragione R."/>
            <person name="Hildebrand F."/>
            <person name="Pallen M.J."/>
        </authorList>
    </citation>
    <scope>NUCLEOTIDE SEQUENCE</scope>
    <source>
        <strain evidence="2">ChiSxjej1B13-7041</strain>
    </source>
</reference>
<keyword evidence="1" id="KW-0175">Coiled coil</keyword>
<dbReference type="Pfam" id="PF12784">
    <property type="entry name" value="PDDEXK_2"/>
    <property type="match status" value="1"/>
</dbReference>
<reference evidence="2" key="1">
    <citation type="submission" date="2020-10" db="EMBL/GenBank/DDBJ databases">
        <authorList>
            <person name="Gilroy R."/>
        </authorList>
    </citation>
    <scope>NUCLEOTIDE SEQUENCE</scope>
    <source>
        <strain evidence="2">ChiSxjej1B13-7041</strain>
    </source>
</reference>
<organism evidence="2 3">
    <name type="scientific">Candidatus Egerieimonas intestinavium</name>
    <dbReference type="NCBI Taxonomy" id="2840777"/>
    <lineage>
        <taxon>Bacteria</taxon>
        <taxon>Bacillati</taxon>
        <taxon>Bacillota</taxon>
        <taxon>Clostridia</taxon>
        <taxon>Lachnospirales</taxon>
        <taxon>Lachnospiraceae</taxon>
        <taxon>Lachnospiraceae incertae sedis</taxon>
        <taxon>Candidatus Egerieimonas</taxon>
    </lineage>
</organism>
<comment type="caution">
    <text evidence="2">The sequence shown here is derived from an EMBL/GenBank/DDBJ whole genome shotgun (WGS) entry which is preliminary data.</text>
</comment>